<evidence type="ECO:0000313" key="2">
    <source>
        <dbReference type="Proteomes" id="UP001189429"/>
    </source>
</evidence>
<proteinExistence type="predicted"/>
<reference evidence="1" key="1">
    <citation type="submission" date="2023-10" db="EMBL/GenBank/DDBJ databases">
        <authorList>
            <person name="Chen Y."/>
            <person name="Shah S."/>
            <person name="Dougan E. K."/>
            <person name="Thang M."/>
            <person name="Chan C."/>
        </authorList>
    </citation>
    <scope>NUCLEOTIDE SEQUENCE [LARGE SCALE GENOMIC DNA]</scope>
</reference>
<name>A0ABN9VZX2_9DINO</name>
<sequence>MVAASPEVARCLLANRCSPSFASGKEGLTALHVAARADRPDLCMLWLRSRAAPGR</sequence>
<accession>A0ABN9VZX2</accession>
<comment type="caution">
    <text evidence="1">The sequence shown here is derived from an EMBL/GenBank/DDBJ whole genome shotgun (WGS) entry which is preliminary data.</text>
</comment>
<dbReference type="EMBL" id="CAUYUJ010017934">
    <property type="protein sequence ID" value="CAK0879248.1"/>
    <property type="molecule type" value="Genomic_DNA"/>
</dbReference>
<dbReference type="Gene3D" id="1.25.40.20">
    <property type="entry name" value="Ankyrin repeat-containing domain"/>
    <property type="match status" value="1"/>
</dbReference>
<dbReference type="InterPro" id="IPR002110">
    <property type="entry name" value="Ankyrin_rpt"/>
</dbReference>
<dbReference type="Proteomes" id="UP001189429">
    <property type="component" value="Unassembled WGS sequence"/>
</dbReference>
<dbReference type="SUPFAM" id="SSF48403">
    <property type="entry name" value="Ankyrin repeat"/>
    <property type="match status" value="1"/>
</dbReference>
<dbReference type="Pfam" id="PF00023">
    <property type="entry name" value="Ank"/>
    <property type="match status" value="1"/>
</dbReference>
<dbReference type="InterPro" id="IPR036770">
    <property type="entry name" value="Ankyrin_rpt-contain_sf"/>
</dbReference>
<gene>
    <name evidence="1" type="ORF">PCOR1329_LOCUS62722</name>
</gene>
<keyword evidence="2" id="KW-1185">Reference proteome</keyword>
<evidence type="ECO:0000313" key="1">
    <source>
        <dbReference type="EMBL" id="CAK0879248.1"/>
    </source>
</evidence>
<organism evidence="1 2">
    <name type="scientific">Prorocentrum cordatum</name>
    <dbReference type="NCBI Taxonomy" id="2364126"/>
    <lineage>
        <taxon>Eukaryota</taxon>
        <taxon>Sar</taxon>
        <taxon>Alveolata</taxon>
        <taxon>Dinophyceae</taxon>
        <taxon>Prorocentrales</taxon>
        <taxon>Prorocentraceae</taxon>
        <taxon>Prorocentrum</taxon>
    </lineage>
</organism>
<protein>
    <submittedName>
        <fullName evidence="1">Uncharacterized protein</fullName>
    </submittedName>
</protein>